<feature type="region of interest" description="Disordered" evidence="5">
    <location>
        <begin position="37"/>
        <end position="58"/>
    </location>
</feature>
<protein>
    <submittedName>
        <fullName evidence="6">Periodic tryptophan protein putative</fullName>
    </submittedName>
</protein>
<dbReference type="InterPro" id="IPR019775">
    <property type="entry name" value="WD40_repeat_CS"/>
</dbReference>
<keyword evidence="3" id="KW-0677">Repeat</keyword>
<feature type="repeat" description="WD" evidence="4">
    <location>
        <begin position="249"/>
        <end position="291"/>
    </location>
</feature>
<dbReference type="InterPro" id="IPR020472">
    <property type="entry name" value="WD40_PAC1"/>
</dbReference>
<dbReference type="GO" id="GO:0006364">
    <property type="term" value="P:rRNA processing"/>
    <property type="evidence" value="ECO:0007669"/>
    <property type="project" value="InterPro"/>
</dbReference>
<dbReference type="InterPro" id="IPR015943">
    <property type="entry name" value="WD40/YVTN_repeat-like_dom_sf"/>
</dbReference>
<dbReference type="PROSITE" id="PS50294">
    <property type="entry name" value="WD_REPEATS_REGION"/>
    <property type="match status" value="2"/>
</dbReference>
<proteinExistence type="predicted"/>
<dbReference type="InterPro" id="IPR044285">
    <property type="entry name" value="PWP1"/>
</dbReference>
<reference evidence="6" key="1">
    <citation type="journal article" date="2011" name="PLoS Biol.">
        <title>Gene gain and loss during evolution of obligate parasitism in the white rust pathogen of Arabidopsis thaliana.</title>
        <authorList>
            <person name="Kemen E."/>
            <person name="Gardiner A."/>
            <person name="Schultz-Larsen T."/>
            <person name="Kemen A.C."/>
            <person name="Balmuth A.L."/>
            <person name="Robert-Seilaniantz A."/>
            <person name="Bailey K."/>
            <person name="Holub E."/>
            <person name="Studholme D.J."/>
            <person name="Maclean D."/>
            <person name="Jones J.D."/>
        </authorList>
    </citation>
    <scope>NUCLEOTIDE SEQUENCE</scope>
</reference>
<dbReference type="Pfam" id="PF00400">
    <property type="entry name" value="WD40"/>
    <property type="match status" value="3"/>
</dbReference>
<dbReference type="PANTHER" id="PTHR14091">
    <property type="entry name" value="PERIODIC TRYPTOPHAN PROTEIN 1"/>
    <property type="match status" value="1"/>
</dbReference>
<dbReference type="SMART" id="SM00320">
    <property type="entry name" value="WD40"/>
    <property type="match status" value="5"/>
</dbReference>
<dbReference type="PRINTS" id="PR00320">
    <property type="entry name" value="GPROTEINBRPT"/>
</dbReference>
<evidence type="ECO:0000256" key="5">
    <source>
        <dbReference type="SAM" id="MobiDB-lite"/>
    </source>
</evidence>
<dbReference type="HOGENOM" id="CLU_023867_0_1_1"/>
<evidence type="ECO:0000256" key="1">
    <source>
        <dbReference type="ARBA" id="ARBA00022553"/>
    </source>
</evidence>
<accession>F0WDW4</accession>
<evidence type="ECO:0000313" key="6">
    <source>
        <dbReference type="EMBL" id="CCA19392.1"/>
    </source>
</evidence>
<organism evidence="6">
    <name type="scientific">Albugo laibachii Nc14</name>
    <dbReference type="NCBI Taxonomy" id="890382"/>
    <lineage>
        <taxon>Eukaryota</taxon>
        <taxon>Sar</taxon>
        <taxon>Stramenopiles</taxon>
        <taxon>Oomycota</taxon>
        <taxon>Peronosporomycetes</taxon>
        <taxon>Albuginales</taxon>
        <taxon>Albuginaceae</taxon>
        <taxon>Albugo</taxon>
    </lineage>
</organism>
<evidence type="ECO:0000256" key="2">
    <source>
        <dbReference type="ARBA" id="ARBA00022574"/>
    </source>
</evidence>
<dbReference type="EMBL" id="FR824115">
    <property type="protein sequence ID" value="CCA19392.1"/>
    <property type="molecule type" value="Genomic_DNA"/>
</dbReference>
<feature type="repeat" description="WD" evidence="4">
    <location>
        <begin position="379"/>
        <end position="413"/>
    </location>
</feature>
<dbReference type="AlphaFoldDB" id="F0WDW4"/>
<dbReference type="SUPFAM" id="SSF50978">
    <property type="entry name" value="WD40 repeat-like"/>
    <property type="match status" value="1"/>
</dbReference>
<keyword evidence="1" id="KW-0597">Phosphoprotein</keyword>
<keyword evidence="2 4" id="KW-0853">WD repeat</keyword>
<gene>
    <name evidence="6" type="primary">AlNc14C70G4833</name>
    <name evidence="6" type="ORF">ALNC14_055350</name>
</gene>
<feature type="compositionally biased region" description="Acidic residues" evidence="5">
    <location>
        <begin position="45"/>
        <end position="56"/>
    </location>
</feature>
<dbReference type="InterPro" id="IPR036322">
    <property type="entry name" value="WD40_repeat_dom_sf"/>
</dbReference>
<dbReference type="Gene3D" id="2.130.10.10">
    <property type="entry name" value="YVTN repeat-like/Quinoprotein amine dehydrogenase"/>
    <property type="match status" value="1"/>
</dbReference>
<dbReference type="PROSITE" id="PS00678">
    <property type="entry name" value="WD_REPEATS_1"/>
    <property type="match status" value="1"/>
</dbReference>
<dbReference type="InterPro" id="IPR001680">
    <property type="entry name" value="WD40_rpt"/>
</dbReference>
<name>F0WDW4_9STRA</name>
<dbReference type="GO" id="GO:0005634">
    <property type="term" value="C:nucleus"/>
    <property type="evidence" value="ECO:0007669"/>
    <property type="project" value="TreeGrafter"/>
</dbReference>
<reference evidence="6" key="2">
    <citation type="submission" date="2011-02" db="EMBL/GenBank/DDBJ databases">
        <authorList>
            <person name="MacLean D."/>
        </authorList>
    </citation>
    <scope>NUCLEOTIDE SEQUENCE</scope>
</reference>
<sequence>MISALAWVPKGASKRIPDKHKLTDEEIAMMQDTAMENSVEKANDEDLEDIPEEETSDLPASFRMERYDEVEDDIAIKNYIGGTLEDDEEVSDEEQTDQDMIDEEEIDVSRLKLEEEVEKDLELDQEDLEIRPNDIVILVANTEDDFSNLEVQIYDEETGSLYVHHEINLPDFPLCLSWMDVAPMAADPAKGSESGSFVAVGTFKPGIEIWNLDVLNVLEPSAILGGEEESMLKNGAPKAKKDRQIRLRPGSHTDAVMSLDWNHTHRNMLVSGSADHTVKVWDITTQNCLHTMHHHKNKVQCVRWNPSETTVLATASFDHRLLVLDGRHPDAFSSFSLSADVESIAWAPYQPNNVVAATEDGVVVCYDVRMNASEPLIRFQAHAGSVSAVSFAAQIPGMFATAGIDKTVKIWDMLHFVKEPKCIATKDMIVGGLYAMSFCIDTPFLLGCGGASGTLALWESSEKRVIEEHFQSRVHTDQQASVFAAAQVGEIAATLRVVDAQASTKQKKKKSKKKKSCQV</sequence>
<evidence type="ECO:0000256" key="4">
    <source>
        <dbReference type="PROSITE-ProRule" id="PRU00221"/>
    </source>
</evidence>
<evidence type="ECO:0000256" key="3">
    <source>
        <dbReference type="ARBA" id="ARBA00022737"/>
    </source>
</evidence>
<dbReference type="PROSITE" id="PS50082">
    <property type="entry name" value="WD_REPEATS_2"/>
    <property type="match status" value="2"/>
</dbReference>
<dbReference type="PANTHER" id="PTHR14091:SF0">
    <property type="entry name" value="PERIODIC TRYPTOPHAN PROTEIN 1 HOMOLOG"/>
    <property type="match status" value="1"/>
</dbReference>